<evidence type="ECO:0000256" key="8">
    <source>
        <dbReference type="ARBA" id="ARBA00023098"/>
    </source>
</evidence>
<keyword evidence="7 10" id="KW-0808">Transferase</keyword>
<sequence>MKTCDIFVFAGEASGDHLGSELIRALLSKNKNLKISGVLGPLMREENASSLLEMEEFQVMGFIDVVKALPKLFKLFKKTRELIINAQPKALVLIDYPGFNLRMAKSLKKRGFKAPIIQYVCPSVWAWKSGRIKTMEKFLDHLICLFPFEPSCFAKTKLEATFIGHPLAKKIKEYQYKENLFNFKKPVLSIFPGSRKNEIERNLPLMFEMAKKHTKGMYDIAVSCASKNRIPLITSIIKNDATLISSCHNYELMKASSFAFAVSGTITLELALHKLPSIVTYAIRPFDFFLARKIFRIDLPHYCIANYTASVRMFPEFYGPHFNKEMLNETLSFMLENEEELSLCKRRCENLQKIFEKKEPNQLSAKVILEKALQ</sequence>
<name>A0A2A4YMY2_UNCAE</name>
<evidence type="ECO:0000256" key="9">
    <source>
        <dbReference type="ARBA" id="ARBA00048975"/>
    </source>
</evidence>
<keyword evidence="8 10" id="KW-0443">Lipid metabolism</keyword>
<dbReference type="PANTHER" id="PTHR30372">
    <property type="entry name" value="LIPID-A-DISACCHARIDE SYNTHASE"/>
    <property type="match status" value="1"/>
</dbReference>
<keyword evidence="4 10" id="KW-0444">Lipid biosynthesis</keyword>
<dbReference type="InterPro" id="IPR003835">
    <property type="entry name" value="Glyco_trans_19"/>
</dbReference>
<dbReference type="HAMAP" id="MF_00392">
    <property type="entry name" value="LpxB"/>
    <property type="match status" value="1"/>
</dbReference>
<comment type="caution">
    <text evidence="11">The sequence shown here is derived from an EMBL/GenBank/DDBJ whole genome shotgun (WGS) entry which is preliminary data.</text>
</comment>
<dbReference type="EC" id="2.4.1.182" evidence="2 10"/>
<keyword evidence="6 10" id="KW-0328">Glycosyltransferase</keyword>
<dbReference type="Pfam" id="PF02684">
    <property type="entry name" value="LpxB"/>
    <property type="match status" value="1"/>
</dbReference>
<evidence type="ECO:0000256" key="3">
    <source>
        <dbReference type="ARBA" id="ARBA00020902"/>
    </source>
</evidence>
<dbReference type="NCBIfam" id="TIGR00215">
    <property type="entry name" value="lpxB"/>
    <property type="match status" value="1"/>
</dbReference>
<comment type="similarity">
    <text evidence="10">Belongs to the LpxB family.</text>
</comment>
<dbReference type="AlphaFoldDB" id="A0A2A4YMY2"/>
<protein>
    <recommendedName>
        <fullName evidence="3 10">Lipid-A-disaccharide synthase</fullName>
        <ecNumber evidence="2 10">2.4.1.182</ecNumber>
    </recommendedName>
</protein>
<comment type="catalytic activity">
    <reaction evidence="9 10">
        <text>a lipid X + a UDP-2-N,3-O-bis[(3R)-3-hydroxyacyl]-alpha-D-glucosamine = a lipid A disaccharide + UDP + H(+)</text>
        <dbReference type="Rhea" id="RHEA:67828"/>
        <dbReference type="ChEBI" id="CHEBI:15378"/>
        <dbReference type="ChEBI" id="CHEBI:58223"/>
        <dbReference type="ChEBI" id="CHEBI:137748"/>
        <dbReference type="ChEBI" id="CHEBI:176338"/>
        <dbReference type="ChEBI" id="CHEBI:176343"/>
        <dbReference type="EC" id="2.4.1.182"/>
    </reaction>
</comment>
<accession>A0A2A4YMY2</accession>
<evidence type="ECO:0000256" key="7">
    <source>
        <dbReference type="ARBA" id="ARBA00022679"/>
    </source>
</evidence>
<reference evidence="12" key="1">
    <citation type="submission" date="2017-08" db="EMBL/GenBank/DDBJ databases">
        <title>A dynamic microbial community with high functional redundancy inhabits the cold, oxic subseafloor aquifer.</title>
        <authorList>
            <person name="Tully B.J."/>
            <person name="Wheat C.G."/>
            <person name="Glazer B.T."/>
            <person name="Huber J.A."/>
        </authorList>
    </citation>
    <scope>NUCLEOTIDE SEQUENCE [LARGE SCALE GENOMIC DNA]</scope>
</reference>
<evidence type="ECO:0000256" key="1">
    <source>
        <dbReference type="ARBA" id="ARBA00002056"/>
    </source>
</evidence>
<evidence type="ECO:0000256" key="2">
    <source>
        <dbReference type="ARBA" id="ARBA00012687"/>
    </source>
</evidence>
<dbReference type="GO" id="GO:0009245">
    <property type="term" value="P:lipid A biosynthetic process"/>
    <property type="evidence" value="ECO:0007669"/>
    <property type="project" value="UniProtKB-UniRule"/>
</dbReference>
<dbReference type="GO" id="GO:0005543">
    <property type="term" value="F:phospholipid binding"/>
    <property type="evidence" value="ECO:0007669"/>
    <property type="project" value="TreeGrafter"/>
</dbReference>
<comment type="pathway">
    <text evidence="10">Bacterial outer membrane biogenesis; LPS lipid A biosynthesis.</text>
</comment>
<dbReference type="GO" id="GO:0016020">
    <property type="term" value="C:membrane"/>
    <property type="evidence" value="ECO:0007669"/>
    <property type="project" value="GOC"/>
</dbReference>
<dbReference type="SUPFAM" id="SSF53756">
    <property type="entry name" value="UDP-Glycosyltransferase/glycogen phosphorylase"/>
    <property type="match status" value="1"/>
</dbReference>
<dbReference type="UniPathway" id="UPA00973"/>
<dbReference type="Proteomes" id="UP000217838">
    <property type="component" value="Unassembled WGS sequence"/>
</dbReference>
<dbReference type="GO" id="GO:0008915">
    <property type="term" value="F:lipid-A-disaccharide synthase activity"/>
    <property type="evidence" value="ECO:0007669"/>
    <property type="project" value="UniProtKB-UniRule"/>
</dbReference>
<gene>
    <name evidence="10 11" type="primary">lpxB</name>
    <name evidence="11" type="ORF">COB11_01455</name>
</gene>
<dbReference type="PANTHER" id="PTHR30372:SF4">
    <property type="entry name" value="LIPID-A-DISACCHARIDE SYNTHASE, MITOCHONDRIAL-RELATED"/>
    <property type="match status" value="1"/>
</dbReference>
<proteinExistence type="inferred from homology"/>
<evidence type="ECO:0000256" key="6">
    <source>
        <dbReference type="ARBA" id="ARBA00022676"/>
    </source>
</evidence>
<evidence type="ECO:0000256" key="5">
    <source>
        <dbReference type="ARBA" id="ARBA00022556"/>
    </source>
</evidence>
<evidence type="ECO:0000313" key="12">
    <source>
        <dbReference type="Proteomes" id="UP000217838"/>
    </source>
</evidence>
<comment type="function">
    <text evidence="1 10">Condensation of UDP-2,3-diacylglucosamine and 2,3-diacylglucosamine-1-phosphate to form lipid A disaccharide, a precursor of lipid A, a phosphorylated glycolipid that anchors the lipopolysaccharide to the outer membrane of the cell.</text>
</comment>
<organism evidence="11 12">
    <name type="scientific">Aerophobetes bacterium</name>
    <dbReference type="NCBI Taxonomy" id="2030807"/>
    <lineage>
        <taxon>Bacteria</taxon>
        <taxon>Candidatus Aerophobota</taxon>
    </lineage>
</organism>
<evidence type="ECO:0000256" key="4">
    <source>
        <dbReference type="ARBA" id="ARBA00022516"/>
    </source>
</evidence>
<dbReference type="EMBL" id="NVUU01000011">
    <property type="protein sequence ID" value="PCI95677.1"/>
    <property type="molecule type" value="Genomic_DNA"/>
</dbReference>
<keyword evidence="5 10" id="KW-0441">Lipid A biosynthesis</keyword>
<evidence type="ECO:0000313" key="11">
    <source>
        <dbReference type="EMBL" id="PCI95677.1"/>
    </source>
</evidence>
<evidence type="ECO:0000256" key="10">
    <source>
        <dbReference type="HAMAP-Rule" id="MF_00392"/>
    </source>
</evidence>